<evidence type="ECO:0000256" key="1">
    <source>
        <dbReference type="ARBA" id="ARBA00004370"/>
    </source>
</evidence>
<evidence type="ECO:0000313" key="9">
    <source>
        <dbReference type="Proteomes" id="UP001142055"/>
    </source>
</evidence>
<dbReference type="AlphaFoldDB" id="A0A9Q0M4B8"/>
<keyword evidence="9" id="KW-1185">Reference proteome</keyword>
<evidence type="ECO:0000256" key="3">
    <source>
        <dbReference type="ARBA" id="ARBA00022801"/>
    </source>
</evidence>
<organism evidence="8 9">
    <name type="scientific">Blomia tropicalis</name>
    <name type="common">Mite</name>
    <dbReference type="NCBI Taxonomy" id="40697"/>
    <lineage>
        <taxon>Eukaryota</taxon>
        <taxon>Metazoa</taxon>
        <taxon>Ecdysozoa</taxon>
        <taxon>Arthropoda</taxon>
        <taxon>Chelicerata</taxon>
        <taxon>Arachnida</taxon>
        <taxon>Acari</taxon>
        <taxon>Acariformes</taxon>
        <taxon>Sarcoptiformes</taxon>
        <taxon>Astigmata</taxon>
        <taxon>Glycyphagoidea</taxon>
        <taxon>Echimyopodidae</taxon>
        <taxon>Blomia</taxon>
    </lineage>
</organism>
<keyword evidence="2" id="KW-0547">Nucleotide-binding</keyword>
<dbReference type="EMBL" id="JAPWDV010000003">
    <property type="protein sequence ID" value="KAJ6218443.1"/>
    <property type="molecule type" value="Genomic_DNA"/>
</dbReference>
<dbReference type="GO" id="GO:0003924">
    <property type="term" value="F:GTPase activity"/>
    <property type="evidence" value="ECO:0007669"/>
    <property type="project" value="InterPro"/>
</dbReference>
<dbReference type="InterPro" id="IPR027417">
    <property type="entry name" value="P-loop_NTPase"/>
</dbReference>
<accession>A0A9Q0M4B8</accession>
<dbReference type="Pfam" id="PF01926">
    <property type="entry name" value="MMR_HSR1"/>
    <property type="match status" value="1"/>
</dbReference>
<keyword evidence="6" id="KW-1133">Transmembrane helix</keyword>
<comment type="subcellular location">
    <subcellularLocation>
        <location evidence="1">Membrane</location>
    </subcellularLocation>
</comment>
<dbReference type="Proteomes" id="UP001142055">
    <property type="component" value="Chromosome 3"/>
</dbReference>
<dbReference type="Gene3D" id="3.40.50.300">
    <property type="entry name" value="P-loop containing nucleotide triphosphate hydrolases"/>
    <property type="match status" value="1"/>
</dbReference>
<evidence type="ECO:0000256" key="4">
    <source>
        <dbReference type="ARBA" id="ARBA00023134"/>
    </source>
</evidence>
<name>A0A9Q0M4B8_BLOTA</name>
<evidence type="ECO:0000256" key="6">
    <source>
        <dbReference type="SAM" id="Phobius"/>
    </source>
</evidence>
<evidence type="ECO:0000259" key="7">
    <source>
        <dbReference type="Pfam" id="PF01926"/>
    </source>
</evidence>
<sequence length="456" mass="52756">MGEILSNEQILNELFNLYMDPEHGLLHFGESVGLRLYPPRRKMSVMLIGNHSSGKSSFINWYIDHKVQKTGVAIETQGFTIVSSGKIRETLTGKATILLYPHLKPLESIPGVLSYLSTELTPSTSRRFNLVTFIDTPGLADGKLHYPYDIERGMLWLGENSDLIFVFFDPIGQALCKRTLDLVEKLNQIYPERIRFFLSKADEAGIESDREKVMMQIVQELCKRNGLNQCGFEMSTIYIPNHANLKNNQQMCTNQIENACNEIEKTIAFTIQNTFNKMEIDIEKVEEIAHIKLDMNKNNSTQNLKCYLQILLLTLICLQFPLAIMLNESKPESEPKPKMTDYLNYLEFFESDIDVYLKYYEQFLDLLKSIFAFYMLVVFKILTVLLPSSNTLLYSCLISVVIAFLSKFYIRFQPTLSDHEISNLNSIIHKLQTLHRPRRELLYTNYLNQMLNENDL</sequence>
<feature type="transmembrane region" description="Helical" evidence="6">
    <location>
        <begin position="392"/>
        <end position="410"/>
    </location>
</feature>
<comment type="caution">
    <text evidence="8">The sequence shown here is derived from an EMBL/GenBank/DDBJ whole genome shotgun (WGS) entry which is preliminary data.</text>
</comment>
<dbReference type="GO" id="GO:0007005">
    <property type="term" value="P:mitochondrion organization"/>
    <property type="evidence" value="ECO:0007669"/>
    <property type="project" value="UniProtKB-ARBA"/>
</dbReference>
<keyword evidence="3" id="KW-0378">Hydrolase</keyword>
<dbReference type="PANTHER" id="PTHR10465:SF4">
    <property type="entry name" value="DYNAMIN N-TERMINAL DOMAIN-CONTAINING PROTEIN"/>
    <property type="match status" value="1"/>
</dbReference>
<gene>
    <name evidence="8" type="ORF">RDWZM_009600</name>
</gene>
<dbReference type="GO" id="GO:0016020">
    <property type="term" value="C:membrane"/>
    <property type="evidence" value="ECO:0007669"/>
    <property type="project" value="UniProtKB-SubCell"/>
</dbReference>
<dbReference type="InterPro" id="IPR006073">
    <property type="entry name" value="GTP-bd"/>
</dbReference>
<dbReference type="SUPFAM" id="SSF52540">
    <property type="entry name" value="P-loop containing nucleoside triphosphate hydrolases"/>
    <property type="match status" value="1"/>
</dbReference>
<feature type="domain" description="G" evidence="7">
    <location>
        <begin position="45"/>
        <end position="176"/>
    </location>
</feature>
<evidence type="ECO:0000256" key="2">
    <source>
        <dbReference type="ARBA" id="ARBA00022741"/>
    </source>
</evidence>
<proteinExistence type="predicted"/>
<reference evidence="8" key="1">
    <citation type="submission" date="2022-12" db="EMBL/GenBank/DDBJ databases">
        <title>Genome assemblies of Blomia tropicalis.</title>
        <authorList>
            <person name="Cui Y."/>
        </authorList>
    </citation>
    <scope>NUCLEOTIDE SEQUENCE</scope>
    <source>
        <tissue evidence="8">Adult mites</tissue>
    </source>
</reference>
<evidence type="ECO:0000313" key="8">
    <source>
        <dbReference type="EMBL" id="KAJ6218443.1"/>
    </source>
</evidence>
<dbReference type="OMA" id="TMERDIN"/>
<keyword evidence="6" id="KW-0812">Transmembrane</keyword>
<dbReference type="GO" id="GO:0005525">
    <property type="term" value="F:GTP binding"/>
    <property type="evidence" value="ECO:0007669"/>
    <property type="project" value="UniProtKB-KW"/>
</dbReference>
<dbReference type="InterPro" id="IPR027094">
    <property type="entry name" value="Mitofusin_fam"/>
</dbReference>
<dbReference type="PANTHER" id="PTHR10465">
    <property type="entry name" value="TRANSMEMBRANE GTPASE FZO1"/>
    <property type="match status" value="1"/>
</dbReference>
<keyword evidence="5 6" id="KW-0472">Membrane</keyword>
<keyword evidence="4" id="KW-0342">GTP-binding</keyword>
<evidence type="ECO:0000256" key="5">
    <source>
        <dbReference type="ARBA" id="ARBA00023136"/>
    </source>
</evidence>
<protein>
    <recommendedName>
        <fullName evidence="7">G domain-containing protein</fullName>
    </recommendedName>
</protein>